<sequence length="265" mass="26942">MSRRAAPGSDAERVPVPTRFPDPVLEPEPGIEVARTFAAELVKLITLPAARATVLGTIAVSAGMAALTADPEHGPVDAASTVFGLIVFLQIGTVLLGVLAAASEYAGGQIRTTLTAAPRRGAVLVAKSAACLVVSALTGAAAVGAALAGAWLVAEGSLLGGVSPWRLAGAAVYLALLGLLAHLLAVMARSLLPPLVLVLALVLVVSPLLGGLTEHARWLPDRAGQLLYLPGADTVFTPWTGSLVLCGWLLAVGTAATLFFTRRDA</sequence>
<feature type="region of interest" description="Disordered" evidence="1">
    <location>
        <begin position="1"/>
        <end position="22"/>
    </location>
</feature>
<feature type="transmembrane region" description="Helical" evidence="2">
    <location>
        <begin position="165"/>
        <end position="188"/>
    </location>
</feature>
<keyword evidence="2" id="KW-0472">Membrane</keyword>
<keyword evidence="4" id="KW-1185">Reference proteome</keyword>
<name>A0ABY5DEU7_9ACTN</name>
<accession>A0ABY5DEU7</accession>
<reference evidence="3" key="1">
    <citation type="submission" date="2022-06" db="EMBL/GenBank/DDBJ databases">
        <authorList>
            <person name="Ping M."/>
        </authorList>
    </citation>
    <scope>NUCLEOTIDE SEQUENCE</scope>
    <source>
        <strain evidence="3">JCM11759T</strain>
    </source>
</reference>
<protein>
    <submittedName>
        <fullName evidence="3">ABC transporter permease</fullName>
    </submittedName>
</protein>
<proteinExistence type="predicted"/>
<feature type="transmembrane region" description="Helical" evidence="2">
    <location>
        <begin position="81"/>
        <end position="102"/>
    </location>
</feature>
<evidence type="ECO:0000256" key="1">
    <source>
        <dbReference type="SAM" id="MobiDB-lite"/>
    </source>
</evidence>
<evidence type="ECO:0000313" key="4">
    <source>
        <dbReference type="Proteomes" id="UP001055940"/>
    </source>
</evidence>
<feature type="transmembrane region" description="Helical" evidence="2">
    <location>
        <begin position="49"/>
        <end position="69"/>
    </location>
</feature>
<feature type="transmembrane region" description="Helical" evidence="2">
    <location>
        <begin position="129"/>
        <end position="153"/>
    </location>
</feature>
<dbReference type="RefSeq" id="WP_254421625.1">
    <property type="nucleotide sequence ID" value="NZ_BAAAJB010000027.1"/>
</dbReference>
<dbReference type="EMBL" id="CP099837">
    <property type="protein sequence ID" value="USY22876.1"/>
    <property type="molecule type" value="Genomic_DNA"/>
</dbReference>
<evidence type="ECO:0000256" key="2">
    <source>
        <dbReference type="SAM" id="Phobius"/>
    </source>
</evidence>
<evidence type="ECO:0000313" key="3">
    <source>
        <dbReference type="EMBL" id="USY22876.1"/>
    </source>
</evidence>
<gene>
    <name evidence="3" type="ORF">NE857_15425</name>
</gene>
<feature type="transmembrane region" description="Helical" evidence="2">
    <location>
        <begin position="236"/>
        <end position="260"/>
    </location>
</feature>
<organism evidence="3 4">
    <name type="scientific">Nocardiopsis exhalans</name>
    <dbReference type="NCBI Taxonomy" id="163604"/>
    <lineage>
        <taxon>Bacteria</taxon>
        <taxon>Bacillati</taxon>
        <taxon>Actinomycetota</taxon>
        <taxon>Actinomycetes</taxon>
        <taxon>Streptosporangiales</taxon>
        <taxon>Nocardiopsidaceae</taxon>
        <taxon>Nocardiopsis</taxon>
    </lineage>
</organism>
<keyword evidence="2" id="KW-1133">Transmembrane helix</keyword>
<keyword evidence="2" id="KW-0812">Transmembrane</keyword>
<dbReference type="Proteomes" id="UP001055940">
    <property type="component" value="Chromosome"/>
</dbReference>
<feature type="transmembrane region" description="Helical" evidence="2">
    <location>
        <begin position="195"/>
        <end position="216"/>
    </location>
</feature>